<evidence type="ECO:0000259" key="1">
    <source>
        <dbReference type="Pfam" id="PF01370"/>
    </source>
</evidence>
<dbReference type="AlphaFoldDB" id="A0A7X1G9K4"/>
<evidence type="ECO:0000313" key="2">
    <source>
        <dbReference type="EMBL" id="MBC2688395.1"/>
    </source>
</evidence>
<feature type="domain" description="NAD-dependent epimerase/dehydratase" evidence="1">
    <location>
        <begin position="68"/>
        <end position="201"/>
    </location>
</feature>
<dbReference type="Proteomes" id="UP000526003">
    <property type="component" value="Unassembled WGS sequence"/>
</dbReference>
<dbReference type="InterPro" id="IPR036291">
    <property type="entry name" value="NAD(P)-bd_dom_sf"/>
</dbReference>
<name>A0A7X1G9K4_9PSED</name>
<protein>
    <submittedName>
        <fullName evidence="2">Sugar nucleotide-binding protein</fullName>
    </submittedName>
</protein>
<accession>A0A7X1G9K4</accession>
<evidence type="ECO:0000313" key="3">
    <source>
        <dbReference type="Proteomes" id="UP000526003"/>
    </source>
</evidence>
<gene>
    <name evidence="2" type="ORF">H7995_01135</name>
</gene>
<dbReference type="InterPro" id="IPR001509">
    <property type="entry name" value="Epimerase_deHydtase"/>
</dbReference>
<organism evidence="2 3">
    <name type="scientific">Pseudomonas kielensis</name>
    <dbReference type="NCBI Taxonomy" id="2762577"/>
    <lineage>
        <taxon>Bacteria</taxon>
        <taxon>Pseudomonadati</taxon>
        <taxon>Pseudomonadota</taxon>
        <taxon>Gammaproteobacteria</taxon>
        <taxon>Pseudomonadales</taxon>
        <taxon>Pseudomonadaceae</taxon>
        <taxon>Pseudomonas</taxon>
    </lineage>
</organism>
<keyword evidence="3" id="KW-1185">Reference proteome</keyword>
<comment type="caution">
    <text evidence="2">The sequence shown here is derived from an EMBL/GenBank/DDBJ whole genome shotgun (WGS) entry which is preliminary data.</text>
</comment>
<dbReference type="RefSeq" id="WP_182343260.1">
    <property type="nucleotide sequence ID" value="NZ_JACMYG010000001.1"/>
</dbReference>
<dbReference type="EMBL" id="JACMYG010000001">
    <property type="protein sequence ID" value="MBC2688395.1"/>
    <property type="molecule type" value="Genomic_DNA"/>
</dbReference>
<dbReference type="Gene3D" id="3.40.50.720">
    <property type="entry name" value="NAD(P)-binding Rossmann-like Domain"/>
    <property type="match status" value="1"/>
</dbReference>
<proteinExistence type="predicted"/>
<reference evidence="2 3" key="1">
    <citation type="submission" date="2020-08" db="EMBL/GenBank/DDBJ databases">
        <title>Pseudomonas sp. nov.</title>
        <authorList>
            <person name="Gieschler S."/>
            <person name="Fiedler G."/>
            <person name="Brinks E."/>
            <person name="Boehnlein C."/>
            <person name="Franz C.M.A.P."/>
            <person name="Kabisch J."/>
        </authorList>
    </citation>
    <scope>NUCLEOTIDE SEQUENCE [LARGE SCALE GENOMIC DNA]</scope>
    <source>
        <strain evidence="2 3">MBT-1</strain>
    </source>
</reference>
<dbReference type="SUPFAM" id="SSF51735">
    <property type="entry name" value="NAD(P)-binding Rossmann-fold domains"/>
    <property type="match status" value="1"/>
</dbReference>
<dbReference type="Pfam" id="PF01370">
    <property type="entry name" value="Epimerase"/>
    <property type="match status" value="1"/>
</dbReference>
<sequence>MSIVVVGDTSLIAQALRQGGQTAGWRFIGHREALAGSAWLDGVSQVLNLAYNPALRNGYEHALDFELALARRIEPLAQVRYIMASSRLVYGPALNDQALHESQEPQPVATYGIGKLITERAMTQMLGERLTIVRMSNIFGYELEHTRRNFFAIALRSLLGEQRIVLDMSPFVERDFLPVEILASWLARIAENPQPGIFNLGSGIGTPTGRIAQWLLEGFGRGELLVTNLREFDAFRLDMGAARSTYGIPGLTSNALRQHCLALGARLHEESRLLQGYA</sequence>